<dbReference type="Pfam" id="PF13175">
    <property type="entry name" value="AAA_15"/>
    <property type="match status" value="1"/>
</dbReference>
<organism evidence="2">
    <name type="scientific">hydrothermal vent metagenome</name>
    <dbReference type="NCBI Taxonomy" id="652676"/>
    <lineage>
        <taxon>unclassified sequences</taxon>
        <taxon>metagenomes</taxon>
        <taxon>ecological metagenomes</taxon>
    </lineage>
</organism>
<evidence type="ECO:0000259" key="1">
    <source>
        <dbReference type="Pfam" id="PF13175"/>
    </source>
</evidence>
<reference evidence="2" key="1">
    <citation type="submission" date="2016-10" db="EMBL/GenBank/DDBJ databases">
        <authorList>
            <person name="de Groot N.N."/>
        </authorList>
    </citation>
    <scope>NUCLEOTIDE SEQUENCE</scope>
</reference>
<feature type="domain" description="Endonuclease GajA/Old nuclease/RecF-like AAA" evidence="1">
    <location>
        <begin position="157"/>
        <end position="265"/>
    </location>
</feature>
<gene>
    <name evidence="2" type="ORF">MNB_SM-7-348</name>
</gene>
<dbReference type="EMBL" id="FPHB01000038">
    <property type="protein sequence ID" value="SFV56067.1"/>
    <property type="molecule type" value="Genomic_DNA"/>
</dbReference>
<proteinExistence type="predicted"/>
<protein>
    <recommendedName>
        <fullName evidence="1">Endonuclease GajA/Old nuclease/RecF-like AAA domain-containing protein</fullName>
    </recommendedName>
</protein>
<dbReference type="GO" id="GO:0000731">
    <property type="term" value="P:DNA synthesis involved in DNA repair"/>
    <property type="evidence" value="ECO:0007669"/>
    <property type="project" value="TreeGrafter"/>
</dbReference>
<dbReference type="SUPFAM" id="SSF52540">
    <property type="entry name" value="P-loop containing nucleoside triphosphate hydrolases"/>
    <property type="match status" value="1"/>
</dbReference>
<dbReference type="AlphaFoldDB" id="A0A1W1BRG2"/>
<name>A0A1W1BRG2_9ZZZZ</name>
<dbReference type="GO" id="GO:0006302">
    <property type="term" value="P:double-strand break repair"/>
    <property type="evidence" value="ECO:0007669"/>
    <property type="project" value="TreeGrafter"/>
</dbReference>
<dbReference type="InterPro" id="IPR027417">
    <property type="entry name" value="P-loop_NTPase"/>
</dbReference>
<dbReference type="Gene3D" id="3.40.50.300">
    <property type="entry name" value="P-loop containing nucleotide triphosphate hydrolases"/>
    <property type="match status" value="1"/>
</dbReference>
<dbReference type="PANTHER" id="PTHR32182:SF0">
    <property type="entry name" value="DNA REPLICATION AND REPAIR PROTEIN RECF"/>
    <property type="match status" value="1"/>
</dbReference>
<dbReference type="PANTHER" id="PTHR32182">
    <property type="entry name" value="DNA REPLICATION AND REPAIR PROTEIN RECF"/>
    <property type="match status" value="1"/>
</dbReference>
<sequence length="314" mass="37075">MIKYIDIKNYKGFENLKIENFKKVNLITGANDIGKTSLLEALSFSTFSNPDSIVINLLQLINKRDPEIALRQDIISYIKKYYNFFEFSSNLSEIKFESPESIEYLFKIKTKEETKVYKEIVESDLIQKRDNKNMVFIVDHGGSVMILKRWYEIVQKREDEEFINDKIAQFDTNIESFKIIGEEPSVKIKESKEYIPISELGDGLKRFIFMLIAFYKVGQNGYIFIDEIENGIWYKNYTLLWKNIFYLSDLFDIQLFITTHSKEMIDSFLKVSKEEKFDAISLIELVQKEGFVKYIQFDQTTLSIELENDFEVRG</sequence>
<evidence type="ECO:0000313" key="2">
    <source>
        <dbReference type="EMBL" id="SFV56067.1"/>
    </source>
</evidence>
<dbReference type="InterPro" id="IPR041685">
    <property type="entry name" value="AAA_GajA/Old/RecF-like"/>
</dbReference>
<accession>A0A1W1BRG2</accession>